<dbReference type="Proteomes" id="UP001354931">
    <property type="component" value="Unassembled WGS sequence"/>
</dbReference>
<evidence type="ECO:0000256" key="6">
    <source>
        <dbReference type="SAM" id="Phobius"/>
    </source>
</evidence>
<keyword evidence="2" id="KW-1003">Cell membrane</keyword>
<evidence type="ECO:0000256" key="5">
    <source>
        <dbReference type="ARBA" id="ARBA00023136"/>
    </source>
</evidence>
<feature type="transmembrane region" description="Helical" evidence="6">
    <location>
        <begin position="54"/>
        <end position="79"/>
    </location>
</feature>
<organism evidence="8 9">
    <name type="scientific">Streptomyces endophyticus</name>
    <dbReference type="NCBI Taxonomy" id="714166"/>
    <lineage>
        <taxon>Bacteria</taxon>
        <taxon>Bacillati</taxon>
        <taxon>Actinomycetota</taxon>
        <taxon>Actinomycetes</taxon>
        <taxon>Kitasatosporales</taxon>
        <taxon>Streptomycetaceae</taxon>
        <taxon>Streptomyces</taxon>
    </lineage>
</organism>
<comment type="subcellular location">
    <subcellularLocation>
        <location evidence="1">Cell membrane</location>
        <topology evidence="1">Multi-pass membrane protein</topology>
    </subcellularLocation>
</comment>
<feature type="transmembrane region" description="Helical" evidence="6">
    <location>
        <begin position="222"/>
        <end position="242"/>
    </location>
</feature>
<name>A0ABU6F239_9ACTN</name>
<keyword evidence="4 6" id="KW-1133">Transmembrane helix</keyword>
<dbReference type="InterPro" id="IPR042094">
    <property type="entry name" value="T2SS_GspF_sf"/>
</dbReference>
<gene>
    <name evidence="8" type="ORF">OKJ99_11100</name>
</gene>
<proteinExistence type="predicted"/>
<evidence type="ECO:0000256" key="2">
    <source>
        <dbReference type="ARBA" id="ARBA00022475"/>
    </source>
</evidence>
<dbReference type="RefSeq" id="WP_326015770.1">
    <property type="nucleotide sequence ID" value="NZ_JAOZYC010000088.1"/>
</dbReference>
<feature type="domain" description="Type II secretion system protein GspF" evidence="7">
    <location>
        <begin position="109"/>
        <end position="232"/>
    </location>
</feature>
<reference evidence="8 9" key="1">
    <citation type="submission" date="2022-10" db="EMBL/GenBank/DDBJ databases">
        <authorList>
            <person name="Xie J."/>
            <person name="Shen N."/>
        </authorList>
    </citation>
    <scope>NUCLEOTIDE SEQUENCE [LARGE SCALE GENOMIC DNA]</scope>
    <source>
        <strain evidence="8 9">YIM65594</strain>
    </source>
</reference>
<dbReference type="PANTHER" id="PTHR35007:SF3">
    <property type="entry name" value="POSSIBLE CONSERVED ALANINE RICH MEMBRANE PROTEIN"/>
    <property type="match status" value="1"/>
</dbReference>
<evidence type="ECO:0000256" key="3">
    <source>
        <dbReference type="ARBA" id="ARBA00022692"/>
    </source>
</evidence>
<protein>
    <submittedName>
        <fullName evidence="8">Type II secretion system F family protein</fullName>
    </submittedName>
</protein>
<evidence type="ECO:0000313" key="9">
    <source>
        <dbReference type="Proteomes" id="UP001354931"/>
    </source>
</evidence>
<evidence type="ECO:0000259" key="7">
    <source>
        <dbReference type="Pfam" id="PF00482"/>
    </source>
</evidence>
<evidence type="ECO:0000256" key="1">
    <source>
        <dbReference type="ARBA" id="ARBA00004651"/>
    </source>
</evidence>
<keyword evidence="3 6" id="KW-0812">Transmembrane</keyword>
<sequence>MTGYAALLGLLGLGFGVGAFALVRTVRRPAGGDTERAGRRAQRAPLRTEHRRRWLAAAGVVGLACGAVTGWVVGGLLAATATWSLPRLLGQGTAHRQEVARVEGIAGWTEMLRDTLAAAAGLEQAIVATAHTAPEAVRPQVRSLAVRLAAGQRLPDALRCLAADLADTTADLVIAALILASERQGRQLVPVLDALAATARAHVEMRQRIDAGRARVRTTLRVVVITTISFAGGLVLLNPAFLSPYGTWGGQLVLLLIGAVFAGAFAWLRRMVRIEQPDRILADPEPIVGAVDIGDGVGQELST</sequence>
<dbReference type="EMBL" id="JAOZYC010000088">
    <property type="protein sequence ID" value="MEB8338048.1"/>
    <property type="molecule type" value="Genomic_DNA"/>
</dbReference>
<keyword evidence="5 6" id="KW-0472">Membrane</keyword>
<dbReference type="InterPro" id="IPR018076">
    <property type="entry name" value="T2SS_GspF_dom"/>
</dbReference>
<dbReference type="PANTHER" id="PTHR35007">
    <property type="entry name" value="INTEGRAL MEMBRANE PROTEIN-RELATED"/>
    <property type="match status" value="1"/>
</dbReference>
<accession>A0ABU6F239</accession>
<feature type="transmembrane region" description="Helical" evidence="6">
    <location>
        <begin position="248"/>
        <end position="268"/>
    </location>
</feature>
<evidence type="ECO:0000256" key="4">
    <source>
        <dbReference type="ARBA" id="ARBA00022989"/>
    </source>
</evidence>
<keyword evidence="9" id="KW-1185">Reference proteome</keyword>
<dbReference type="Pfam" id="PF00482">
    <property type="entry name" value="T2SSF"/>
    <property type="match status" value="1"/>
</dbReference>
<dbReference type="Gene3D" id="1.20.81.30">
    <property type="entry name" value="Type II secretion system (T2SS), domain F"/>
    <property type="match status" value="1"/>
</dbReference>
<comment type="caution">
    <text evidence="8">The sequence shown here is derived from an EMBL/GenBank/DDBJ whole genome shotgun (WGS) entry which is preliminary data.</text>
</comment>
<evidence type="ECO:0000313" key="8">
    <source>
        <dbReference type="EMBL" id="MEB8338048.1"/>
    </source>
</evidence>